<keyword evidence="2" id="KW-1185">Reference proteome</keyword>
<organism evidence="1 2">
    <name type="scientific">Trichothecium roseum</name>
    <dbReference type="NCBI Taxonomy" id="47278"/>
    <lineage>
        <taxon>Eukaryota</taxon>
        <taxon>Fungi</taxon>
        <taxon>Dikarya</taxon>
        <taxon>Ascomycota</taxon>
        <taxon>Pezizomycotina</taxon>
        <taxon>Sordariomycetes</taxon>
        <taxon>Hypocreomycetidae</taxon>
        <taxon>Hypocreales</taxon>
        <taxon>Hypocreales incertae sedis</taxon>
        <taxon>Trichothecium</taxon>
    </lineage>
</organism>
<dbReference type="EMBL" id="CM047945">
    <property type="protein sequence ID" value="KAI9898231.1"/>
    <property type="molecule type" value="Genomic_DNA"/>
</dbReference>
<gene>
    <name evidence="1" type="ORF">N3K66_006591</name>
</gene>
<name>A0ACC0UWZ6_9HYPO</name>
<reference evidence="1" key="1">
    <citation type="submission" date="2022-10" db="EMBL/GenBank/DDBJ databases">
        <title>Complete Genome of Trichothecium roseum strain YXFP-22015, a Plant Pathogen Isolated from Citrus.</title>
        <authorList>
            <person name="Wang Y."/>
            <person name="Zhu L."/>
        </authorList>
    </citation>
    <scope>NUCLEOTIDE SEQUENCE</scope>
    <source>
        <strain evidence="1">YXFP-22015</strain>
    </source>
</reference>
<evidence type="ECO:0000313" key="2">
    <source>
        <dbReference type="Proteomes" id="UP001163324"/>
    </source>
</evidence>
<comment type="caution">
    <text evidence="1">The sequence shown here is derived from an EMBL/GenBank/DDBJ whole genome shotgun (WGS) entry which is preliminary data.</text>
</comment>
<sequence>MSEKIALIFGYGPRVGVHVARAYSDNGYKVAVVSRSQQIGKDVEGYLALEADLSDPTTVQTVFTTVVERLGHPSVVVYNASGAASFFNRETPPGEFIPAFQADYNANVVSAYAAAHLAIQSFKARASEPGTYIYTGNKLNFIVVPPLLSPGIGKAGAAHMINYLAEEYGSDGHKFYFADERKANGDPAYSRIDGPAHAEAYLKLAEEPAQGPWLYTFVKGKGYVDFKEAIPQSRGELDPVDRQ</sequence>
<dbReference type="Proteomes" id="UP001163324">
    <property type="component" value="Chromosome 6"/>
</dbReference>
<evidence type="ECO:0000313" key="1">
    <source>
        <dbReference type="EMBL" id="KAI9898231.1"/>
    </source>
</evidence>
<accession>A0ACC0UWZ6</accession>
<proteinExistence type="predicted"/>
<protein>
    <submittedName>
        <fullName evidence="1">Uncharacterized protein</fullName>
    </submittedName>
</protein>